<sequence>MDRPGITKPGHCGLCRHSGNWRSLDMETAVICHNGSITTLNSDQAIVELTFGDPAEENPVPRLGQFSSLYQQF</sequence>
<protein>
    <submittedName>
        <fullName evidence="1">Uncharacterized protein</fullName>
    </submittedName>
</protein>
<accession>A0A821VBK6</accession>
<gene>
    <name evidence="1" type="ORF">PMACD_LOCUS11602</name>
</gene>
<name>A0A821VBK6_9NEOP</name>
<evidence type="ECO:0000313" key="2">
    <source>
        <dbReference type="Proteomes" id="UP000663880"/>
    </source>
</evidence>
<evidence type="ECO:0000313" key="1">
    <source>
        <dbReference type="EMBL" id="CAF4904714.1"/>
    </source>
</evidence>
<keyword evidence="2" id="KW-1185">Reference proteome</keyword>
<dbReference type="Proteomes" id="UP000663880">
    <property type="component" value="Unassembled WGS sequence"/>
</dbReference>
<organism evidence="1 2">
    <name type="scientific">Pieris macdunnoughi</name>
    <dbReference type="NCBI Taxonomy" id="345717"/>
    <lineage>
        <taxon>Eukaryota</taxon>
        <taxon>Metazoa</taxon>
        <taxon>Ecdysozoa</taxon>
        <taxon>Arthropoda</taxon>
        <taxon>Hexapoda</taxon>
        <taxon>Insecta</taxon>
        <taxon>Pterygota</taxon>
        <taxon>Neoptera</taxon>
        <taxon>Endopterygota</taxon>
        <taxon>Lepidoptera</taxon>
        <taxon>Glossata</taxon>
        <taxon>Ditrysia</taxon>
        <taxon>Papilionoidea</taxon>
        <taxon>Pieridae</taxon>
        <taxon>Pierinae</taxon>
        <taxon>Pieris</taxon>
    </lineage>
</organism>
<reference evidence="1" key="1">
    <citation type="submission" date="2021-02" db="EMBL/GenBank/DDBJ databases">
        <authorList>
            <person name="Steward A R."/>
        </authorList>
    </citation>
    <scope>NUCLEOTIDE SEQUENCE</scope>
</reference>
<comment type="caution">
    <text evidence="1">The sequence shown here is derived from an EMBL/GenBank/DDBJ whole genome shotgun (WGS) entry which is preliminary data.</text>
</comment>
<proteinExistence type="predicted"/>
<dbReference type="AlphaFoldDB" id="A0A821VBK6"/>
<dbReference type="EMBL" id="CAJOBZ010000040">
    <property type="protein sequence ID" value="CAF4904714.1"/>
    <property type="molecule type" value="Genomic_DNA"/>
</dbReference>